<evidence type="ECO:0000313" key="2">
    <source>
        <dbReference type="Proteomes" id="UP000059074"/>
    </source>
</evidence>
<evidence type="ECO:0000313" key="1">
    <source>
        <dbReference type="EMBL" id="KWT66175.1"/>
    </source>
</evidence>
<reference evidence="1 2" key="1">
    <citation type="submission" date="2015-10" db="EMBL/GenBank/DDBJ databases">
        <title>Transcriptomic analysis of a linuron degrading triple-species bacterial consortium.</title>
        <authorList>
            <person name="Albers P."/>
        </authorList>
    </citation>
    <scope>NUCLEOTIDE SEQUENCE [LARGE SCALE GENOMIC DNA]</scope>
    <source>
        <strain evidence="1 2">WDL6</strain>
    </source>
</reference>
<name>A0A120CUG3_HYPSL</name>
<keyword evidence="2" id="KW-1185">Reference proteome</keyword>
<comment type="caution">
    <text evidence="1">The sequence shown here is derived from an EMBL/GenBank/DDBJ whole genome shotgun (WGS) entry which is preliminary data.</text>
</comment>
<dbReference type="OrthoDB" id="7933337at2"/>
<sequence>MRDDKKQRLFELLRSNEILKIKGYSLAYDGGGIIVDRAGHVHGIWSHDARSYTWISPGNTEPRFRTEDVRSAVLYTVVVLAQT</sequence>
<accession>A0A120CUG3</accession>
<dbReference type="EMBL" id="LMTR01000073">
    <property type="protein sequence ID" value="KWT66175.1"/>
    <property type="molecule type" value="Genomic_DNA"/>
</dbReference>
<dbReference type="PATRIC" id="fig|121290.4.peg.275"/>
<proteinExistence type="predicted"/>
<protein>
    <submittedName>
        <fullName evidence="1">Uncharacterized protein</fullName>
    </submittedName>
</protein>
<organism evidence="1 2">
    <name type="scientific">Hyphomicrobium sulfonivorans</name>
    <dbReference type="NCBI Taxonomy" id="121290"/>
    <lineage>
        <taxon>Bacteria</taxon>
        <taxon>Pseudomonadati</taxon>
        <taxon>Pseudomonadota</taxon>
        <taxon>Alphaproteobacteria</taxon>
        <taxon>Hyphomicrobiales</taxon>
        <taxon>Hyphomicrobiaceae</taxon>
        <taxon>Hyphomicrobium</taxon>
    </lineage>
</organism>
<dbReference type="AlphaFoldDB" id="A0A120CUG3"/>
<dbReference type="Proteomes" id="UP000059074">
    <property type="component" value="Unassembled WGS sequence"/>
</dbReference>
<dbReference type="RefSeq" id="WP_068462716.1">
    <property type="nucleotide sequence ID" value="NZ_LMTR01000073.1"/>
</dbReference>
<gene>
    <name evidence="1" type="ORF">APY04_2371</name>
</gene>